<dbReference type="SUPFAM" id="SSF81383">
    <property type="entry name" value="F-box domain"/>
    <property type="match status" value="1"/>
</dbReference>
<dbReference type="Proteomes" id="UP001497623">
    <property type="component" value="Unassembled WGS sequence"/>
</dbReference>
<gene>
    <name evidence="2" type="ORF">MNOR_LOCUS20718</name>
</gene>
<dbReference type="Pfam" id="PF12937">
    <property type="entry name" value="F-box-like"/>
    <property type="match status" value="1"/>
</dbReference>
<keyword evidence="3" id="KW-1185">Reference proteome</keyword>
<name>A0AAV2R7T1_MEGNR</name>
<dbReference type="InterPro" id="IPR001810">
    <property type="entry name" value="F-box_dom"/>
</dbReference>
<dbReference type="EMBL" id="CAXKWB010016192">
    <property type="protein sequence ID" value="CAL4115696.1"/>
    <property type="molecule type" value="Genomic_DNA"/>
</dbReference>
<dbReference type="SMART" id="SM00256">
    <property type="entry name" value="FBOX"/>
    <property type="match status" value="1"/>
</dbReference>
<protein>
    <recommendedName>
        <fullName evidence="1">F-box domain-containing protein</fullName>
    </recommendedName>
</protein>
<dbReference type="AlphaFoldDB" id="A0AAV2R7T1"/>
<evidence type="ECO:0000259" key="1">
    <source>
        <dbReference type="PROSITE" id="PS50181"/>
    </source>
</evidence>
<dbReference type="PROSITE" id="PS50181">
    <property type="entry name" value="FBOX"/>
    <property type="match status" value="1"/>
</dbReference>
<evidence type="ECO:0000313" key="2">
    <source>
        <dbReference type="EMBL" id="CAL4115696.1"/>
    </source>
</evidence>
<evidence type="ECO:0000313" key="3">
    <source>
        <dbReference type="Proteomes" id="UP001497623"/>
    </source>
</evidence>
<sequence length="372" mass="42116">MELCLWSFLPGGYADLPAAVLELVFSYLTVTELLRAAQVCTTWQALINHTRFWFRRMYQLGIQMNPELKSKLIGSQVDQCDTLRLLQSACLYEEDAASLQLYVGGSAENMDNGRWWEIKEEDILVASVLLLSRMPRKVSLRLRSDPAHIRNIGIFLLVLSFNSCDVSIEDLYSWRNSCNSSDQLLDKLNACKRCRLLDFKGNLSPLFISELPDTITKLSLSIRDPQVLSGLQTVILPKLKWLTVHIEGQSVAANTLSKLRWAQRLHLYVSNLCDGDEGWLATAAYAMMPASGFARLYFPRSMFSPAGAKAAIKRLADTGIVVVCDVTMSSPHVTPDSHEDLWRYTDQQLRCWFRSLRFRDGLHMVVSPNSTI</sequence>
<accession>A0AAV2R7T1</accession>
<comment type="caution">
    <text evidence="2">The sequence shown here is derived from an EMBL/GenBank/DDBJ whole genome shotgun (WGS) entry which is preliminary data.</text>
</comment>
<dbReference type="Gene3D" id="1.20.1280.50">
    <property type="match status" value="1"/>
</dbReference>
<dbReference type="InterPro" id="IPR036047">
    <property type="entry name" value="F-box-like_dom_sf"/>
</dbReference>
<organism evidence="2 3">
    <name type="scientific">Meganyctiphanes norvegica</name>
    <name type="common">Northern krill</name>
    <name type="synonym">Thysanopoda norvegica</name>
    <dbReference type="NCBI Taxonomy" id="48144"/>
    <lineage>
        <taxon>Eukaryota</taxon>
        <taxon>Metazoa</taxon>
        <taxon>Ecdysozoa</taxon>
        <taxon>Arthropoda</taxon>
        <taxon>Crustacea</taxon>
        <taxon>Multicrustacea</taxon>
        <taxon>Malacostraca</taxon>
        <taxon>Eumalacostraca</taxon>
        <taxon>Eucarida</taxon>
        <taxon>Euphausiacea</taxon>
        <taxon>Euphausiidae</taxon>
        <taxon>Meganyctiphanes</taxon>
    </lineage>
</organism>
<feature type="domain" description="F-box" evidence="1">
    <location>
        <begin position="10"/>
        <end position="56"/>
    </location>
</feature>
<reference evidence="2 3" key="1">
    <citation type="submission" date="2024-05" db="EMBL/GenBank/DDBJ databases">
        <authorList>
            <person name="Wallberg A."/>
        </authorList>
    </citation>
    <scope>NUCLEOTIDE SEQUENCE [LARGE SCALE GENOMIC DNA]</scope>
</reference>
<proteinExistence type="predicted"/>